<dbReference type="SMART" id="SM00184">
    <property type="entry name" value="RING"/>
    <property type="match status" value="1"/>
</dbReference>
<name>A0ABZ2WV39_9HYPO</name>
<dbReference type="EMBL" id="CP151262">
    <property type="protein sequence ID" value="WZH44629.1"/>
    <property type="molecule type" value="Genomic_DNA"/>
</dbReference>
<evidence type="ECO:0000256" key="10">
    <source>
        <dbReference type="PROSITE-ProRule" id="PRU00192"/>
    </source>
</evidence>
<feature type="region of interest" description="Disordered" evidence="12">
    <location>
        <begin position="563"/>
        <end position="763"/>
    </location>
</feature>
<dbReference type="SMART" id="SM00326">
    <property type="entry name" value="SH3"/>
    <property type="match status" value="1"/>
</dbReference>
<keyword evidence="6" id="KW-0862">Zinc</keyword>
<dbReference type="Pfam" id="PF00097">
    <property type="entry name" value="zf-C3HC4"/>
    <property type="match status" value="1"/>
</dbReference>
<dbReference type="InterPro" id="IPR001841">
    <property type="entry name" value="Znf_RING"/>
</dbReference>
<feature type="region of interest" description="Disordered" evidence="12">
    <location>
        <begin position="418"/>
        <end position="518"/>
    </location>
</feature>
<evidence type="ECO:0000256" key="8">
    <source>
        <dbReference type="ARBA" id="ARBA00023239"/>
    </source>
</evidence>
<evidence type="ECO:0000256" key="4">
    <source>
        <dbReference type="ARBA" id="ARBA00022723"/>
    </source>
</evidence>
<accession>A0ABZ2WV39</accession>
<dbReference type="InterPro" id="IPR014748">
    <property type="entry name" value="Enoyl-CoA_hydra_C"/>
</dbReference>
<feature type="domain" description="SH3" evidence="13">
    <location>
        <begin position="1143"/>
        <end position="1204"/>
    </location>
</feature>
<dbReference type="SUPFAM" id="SSF50044">
    <property type="entry name" value="SH3-domain"/>
    <property type="match status" value="1"/>
</dbReference>
<dbReference type="InterPro" id="IPR013083">
    <property type="entry name" value="Znf_RING/FYVE/PHD"/>
</dbReference>
<evidence type="ECO:0000313" key="15">
    <source>
        <dbReference type="EMBL" id="WZH44629.1"/>
    </source>
</evidence>
<keyword evidence="8" id="KW-0456">Lyase</keyword>
<keyword evidence="7" id="KW-0832">Ubl conjugation</keyword>
<feature type="domain" description="RING-type" evidence="14">
    <location>
        <begin position="287"/>
        <end position="341"/>
    </location>
</feature>
<dbReference type="InterPro" id="IPR029045">
    <property type="entry name" value="ClpP/crotonase-like_dom_sf"/>
</dbReference>
<keyword evidence="5 9" id="KW-0863">Zinc-finger</keyword>
<dbReference type="InterPro" id="IPR036028">
    <property type="entry name" value="SH3-like_dom_sf"/>
</dbReference>
<reference evidence="15 16" key="1">
    <citation type="submission" date="2024-04" db="EMBL/GenBank/DDBJ databases">
        <title>Complete genome sequence of Fusarium acuminatum.</title>
        <authorList>
            <person name="Lan B."/>
        </authorList>
    </citation>
    <scope>NUCLEOTIDE SEQUENCE [LARGE SCALE GENOMIC DNA]</scope>
    <source>
        <strain evidence="15">1A</strain>
    </source>
</reference>
<dbReference type="SUPFAM" id="SSF57850">
    <property type="entry name" value="RING/U-box"/>
    <property type="match status" value="2"/>
</dbReference>
<evidence type="ECO:0000256" key="12">
    <source>
        <dbReference type="SAM" id="MobiDB-lite"/>
    </source>
</evidence>
<protein>
    <submittedName>
        <fullName evidence="15">RING-type domain-containing protein</fullName>
    </submittedName>
</protein>
<feature type="compositionally biased region" description="Polar residues" evidence="12">
    <location>
        <begin position="668"/>
        <end position="685"/>
    </location>
</feature>
<dbReference type="Gene3D" id="3.90.226.10">
    <property type="entry name" value="2-enoyl-CoA Hydratase, Chain A, domain 1"/>
    <property type="match status" value="1"/>
</dbReference>
<feature type="compositionally biased region" description="Low complexity" evidence="12">
    <location>
        <begin position="615"/>
        <end position="628"/>
    </location>
</feature>
<dbReference type="InterPro" id="IPR018957">
    <property type="entry name" value="Znf_C3HC4_RING-type"/>
</dbReference>
<feature type="compositionally biased region" description="Low complexity" evidence="12">
    <location>
        <begin position="954"/>
        <end position="964"/>
    </location>
</feature>
<feature type="compositionally biased region" description="Polar residues" evidence="12">
    <location>
        <begin position="635"/>
        <end position="644"/>
    </location>
</feature>
<dbReference type="PROSITE" id="PS50089">
    <property type="entry name" value="ZF_RING_2"/>
    <property type="match status" value="1"/>
</dbReference>
<dbReference type="Gene3D" id="1.10.12.10">
    <property type="entry name" value="Lyase 2-enoyl-coa Hydratase, Chain A, domain 2"/>
    <property type="match status" value="1"/>
</dbReference>
<comment type="similarity">
    <text evidence="2">Belongs to the SH3RF family.</text>
</comment>
<dbReference type="InterPro" id="IPR001753">
    <property type="entry name" value="Enoyl-CoA_hydra/iso"/>
</dbReference>
<feature type="region of interest" description="Disordered" evidence="12">
    <location>
        <begin position="953"/>
        <end position="979"/>
    </location>
</feature>
<keyword evidence="4" id="KW-0479">Metal-binding</keyword>
<dbReference type="Pfam" id="PF00378">
    <property type="entry name" value="ECH_1"/>
    <property type="match status" value="1"/>
</dbReference>
<dbReference type="InterPro" id="IPR017907">
    <property type="entry name" value="Znf_RING_CS"/>
</dbReference>
<evidence type="ECO:0000256" key="3">
    <source>
        <dbReference type="ARBA" id="ARBA00022443"/>
    </source>
</evidence>
<organism evidence="15 16">
    <name type="scientific">Fusarium acuminatum</name>
    <dbReference type="NCBI Taxonomy" id="5515"/>
    <lineage>
        <taxon>Eukaryota</taxon>
        <taxon>Fungi</taxon>
        <taxon>Dikarya</taxon>
        <taxon>Ascomycota</taxon>
        <taxon>Pezizomycotina</taxon>
        <taxon>Sordariomycetes</taxon>
        <taxon>Hypocreomycetidae</taxon>
        <taxon>Hypocreales</taxon>
        <taxon>Nectriaceae</taxon>
        <taxon>Fusarium</taxon>
        <taxon>Fusarium tricinctum species complex</taxon>
    </lineage>
</organism>
<feature type="region of interest" description="Disordered" evidence="12">
    <location>
        <begin position="367"/>
        <end position="404"/>
    </location>
</feature>
<dbReference type="Gene3D" id="2.30.30.40">
    <property type="entry name" value="SH3 Domains"/>
    <property type="match status" value="1"/>
</dbReference>
<evidence type="ECO:0000256" key="6">
    <source>
        <dbReference type="ARBA" id="ARBA00022833"/>
    </source>
</evidence>
<dbReference type="CDD" id="cd06558">
    <property type="entry name" value="crotonase-like"/>
    <property type="match status" value="1"/>
</dbReference>
<dbReference type="PANTHER" id="PTHR11941:SF54">
    <property type="entry name" value="ENOYL-COA HYDRATASE, MITOCHONDRIAL"/>
    <property type="match status" value="1"/>
</dbReference>
<evidence type="ECO:0000313" key="16">
    <source>
        <dbReference type="Proteomes" id="UP001489902"/>
    </source>
</evidence>
<sequence>MNAFRYMRPLATRVPFQRSTLPRVARAYSSKTFEYIQVSQPKPGVGQVTLNRPKALNALCTPLIKELNEALLDFNASDDTTVIILTGSQKAFAAGADIKEMAPLTFAEAYTNSFIESWSDLTTQVKKPIIAAVSGHALGGGCELAMMCDLIYCTENANFGQPEIKLGTVPGAGGSQRLTRAIGKSKAMELILTGKSFSGVDAEKWGLAARTFPTHEALMEETLKLAETIAGYSRVAVQAAKEVVNKSQDLPLRDGVEFERRVFHSLFGSQDQKIGMKAFAEKKKAEICTELLYQPLTLLDCLHTFCGACLKEWFSFQAATAERSPNPPAPGANIFTCPSCRATVRATQHNATVVTLLDMFVSASPEKARSASEKEEMAKKYKPGDQVLPTINTHRTAEERRADARDRRLVEEVRELSLQEAGVSSAPPRTRRRRESRSADDRRRSSRDRERERERDQSLDSRHHRGGRRPRMDDGGRHSSDQIQSDGERRRRRSESRQRQIEHQSSIRSLISSGDMSERDIEREIESFARQIQEEGLLDGLDLDNIDLSRDDELSRRITEAYRRRQRDRTRQETRRTNAVNYPPLTRHAESSGTDSRMLAPEGGRPRERSRPHSRSASAASATSAASQTEERSRQPTSTPSANLEVQEPVRRPRRRTASGGRSSTTPVFPTTSEPRPAARSSTDLSARPQVSDALQPRPTFSEGRSTSTPIHTVPFPNPTDAASSSGNAANLSFANRQGTTPSAAVPPLFSHHDPAASRSSRPRPVDLAIVHQTVTSPITSPTVSGHQRTGSQLFPEPSFSCSRCNKPHIEYELHYNCSVCAGGRWNMCLDCYRTGKGCLHWFGFGYGAWAKWEKSRQQKGDPSLPKPHMLTASRYKAPRSAPGGADGRKTLTSDDPRQRLESGTFCAKCFAWTNECYWRCDICNEGDWGFCNDCVNQGRSCTHSLLPLAHEASQPTQSRSGSPPRSPGRPPAATIFRGPNASNIGPFKPLSFTTRCDVCQEPIQPNQARYHCYHCTSSLVSDAAPGDYDICSSCYGNLVTQRQISHENGYSGWRRCLNGHRMVVVAFTEGKVGQWRYVAKDLVGGRGLKSDAAEKPEHREQGLQVWVWHENDQSFARLVTRDVSETAPAEGGFTQSFPPEGGVGLKATARYGWYPKSGADDELLFPRGAEIKEIEDVNGEWFFGAYMGARGLFPGPYVWLEQNNQGN</sequence>
<keyword evidence="3 10" id="KW-0728">SH3 domain</keyword>
<dbReference type="PROSITE" id="PS50002">
    <property type="entry name" value="SH3"/>
    <property type="match status" value="1"/>
</dbReference>
<feature type="compositionally biased region" description="Basic and acidic residues" evidence="12">
    <location>
        <begin position="887"/>
        <end position="897"/>
    </location>
</feature>
<feature type="compositionally biased region" description="Basic and acidic residues" evidence="12">
    <location>
        <begin position="470"/>
        <end position="480"/>
    </location>
</feature>
<feature type="compositionally biased region" description="Basic and acidic residues" evidence="12">
    <location>
        <begin position="436"/>
        <end position="461"/>
    </location>
</feature>
<dbReference type="SUPFAM" id="SSF52096">
    <property type="entry name" value="ClpP/crotonase"/>
    <property type="match status" value="1"/>
</dbReference>
<dbReference type="Proteomes" id="UP001489902">
    <property type="component" value="Chromosome 3"/>
</dbReference>
<dbReference type="Gene3D" id="3.30.40.10">
    <property type="entry name" value="Zinc/RING finger domain, C3HC4 (zinc finger)"/>
    <property type="match status" value="1"/>
</dbReference>
<dbReference type="PROSITE" id="PS00518">
    <property type="entry name" value="ZF_RING_1"/>
    <property type="match status" value="1"/>
</dbReference>
<feature type="region of interest" description="Disordered" evidence="12">
    <location>
        <begin position="875"/>
        <end position="897"/>
    </location>
</feature>
<evidence type="ECO:0000256" key="9">
    <source>
        <dbReference type="PROSITE-ProRule" id="PRU00175"/>
    </source>
</evidence>
<feature type="compositionally biased region" description="Basic and acidic residues" evidence="12">
    <location>
        <begin position="563"/>
        <end position="576"/>
    </location>
</feature>
<proteinExistence type="inferred from homology"/>
<evidence type="ECO:0000259" key="14">
    <source>
        <dbReference type="PROSITE" id="PS50089"/>
    </source>
</evidence>
<dbReference type="InterPro" id="IPR018376">
    <property type="entry name" value="Enoyl-CoA_hyd/isom_CS"/>
</dbReference>
<evidence type="ECO:0000259" key="13">
    <source>
        <dbReference type="PROSITE" id="PS50002"/>
    </source>
</evidence>
<evidence type="ECO:0000256" key="7">
    <source>
        <dbReference type="ARBA" id="ARBA00022843"/>
    </source>
</evidence>
<dbReference type="Gene3D" id="3.30.60.90">
    <property type="match status" value="1"/>
</dbReference>
<dbReference type="PROSITE" id="PS00166">
    <property type="entry name" value="ENOYL_COA_HYDRATASE"/>
    <property type="match status" value="1"/>
</dbReference>
<comment type="similarity">
    <text evidence="1 11">Belongs to the enoyl-CoA hydratase/isomerase family.</text>
</comment>
<keyword evidence="16" id="KW-1185">Reference proteome</keyword>
<gene>
    <name evidence="15" type="ORF">QYS62_005655</name>
</gene>
<feature type="compositionally biased region" description="Low complexity" evidence="12">
    <location>
        <begin position="722"/>
        <end position="736"/>
    </location>
</feature>
<feature type="compositionally biased region" description="Low complexity" evidence="12">
    <location>
        <begin position="658"/>
        <end position="667"/>
    </location>
</feature>
<evidence type="ECO:0000256" key="2">
    <source>
        <dbReference type="ARBA" id="ARBA00008649"/>
    </source>
</evidence>
<dbReference type="InterPro" id="IPR043145">
    <property type="entry name" value="Znf_ZZ_sf"/>
</dbReference>
<evidence type="ECO:0000256" key="1">
    <source>
        <dbReference type="ARBA" id="ARBA00005254"/>
    </source>
</evidence>
<evidence type="ECO:0000256" key="11">
    <source>
        <dbReference type="RuleBase" id="RU003707"/>
    </source>
</evidence>
<feature type="compositionally biased region" description="Basic and acidic residues" evidence="12">
    <location>
        <begin position="367"/>
        <end position="383"/>
    </location>
</feature>
<feature type="compositionally biased region" description="Basic and acidic residues" evidence="12">
    <location>
        <begin position="395"/>
        <end position="404"/>
    </location>
</feature>
<dbReference type="PANTHER" id="PTHR11941">
    <property type="entry name" value="ENOYL-COA HYDRATASE-RELATED"/>
    <property type="match status" value="1"/>
</dbReference>
<evidence type="ECO:0000256" key="5">
    <source>
        <dbReference type="ARBA" id="ARBA00022771"/>
    </source>
</evidence>
<dbReference type="InterPro" id="IPR001452">
    <property type="entry name" value="SH3_domain"/>
</dbReference>